<dbReference type="STRING" id="741276.A0A2S5B5G5"/>
<dbReference type="EMBL" id="PJQD01000063">
    <property type="protein sequence ID" value="POY71996.1"/>
    <property type="molecule type" value="Genomic_DNA"/>
</dbReference>
<evidence type="ECO:0000313" key="3">
    <source>
        <dbReference type="Proteomes" id="UP000237144"/>
    </source>
</evidence>
<feature type="compositionally biased region" description="Polar residues" evidence="1">
    <location>
        <begin position="1"/>
        <end position="10"/>
    </location>
</feature>
<evidence type="ECO:0000313" key="2">
    <source>
        <dbReference type="EMBL" id="POY71996.1"/>
    </source>
</evidence>
<feature type="region of interest" description="Disordered" evidence="1">
    <location>
        <begin position="51"/>
        <end position="70"/>
    </location>
</feature>
<feature type="compositionally biased region" description="Low complexity" evidence="1">
    <location>
        <begin position="55"/>
        <end position="64"/>
    </location>
</feature>
<proteinExistence type="predicted"/>
<feature type="region of interest" description="Disordered" evidence="1">
    <location>
        <begin position="252"/>
        <end position="295"/>
    </location>
</feature>
<sequence length="542" mass="57934">MTTASADSQTLALSRSLTPPRPPRSPLRPSSFISSGGNCAEVCTLGRGIHGRKNSASSRSSSSRVATPSGLTAGAAACQAEFRTTMLHSSETLTFANKMEATFDQILVSDATIKLSFTPDSLRDRPSVFPSFDQTEPRAHHPHTFGEVDDDSAGDEIADSSNEYRAALFDIIHSLPPWDRPQGDTKERVAVTVTPVREEARAPPTHFATTPGPLDCPAGFPPATLKKPRRKRRILAKDEKRDLAIERQVNHDLMDLFSAPPPASRKSKADRSKTSQPDEQPRKETLGRRSLSAIQRTSIPPLVARSDVKKGYGIPPGLAEEAEQRENVAAFPMTGKSTIRFTTARARPGPAPILAPVSILRRNSNSTNVTATTVRNEREYESDAAKAVRLAFAARFGEQASAASSAQHSGSSSTASSIFPTLARQSVSGQQHGLLLPRDAVGASLRLEVGHPVAFPSPKPPRDSSASSAKQSRGRGVPMETPSPLASPIDPNSTKMAAASRTAAGPELAQLRTAMLNADTREQCINLLDRLLASVDGSARAL</sequence>
<accession>A0A2S5B5G5</accession>
<name>A0A2S5B5G5_9BASI</name>
<protein>
    <submittedName>
        <fullName evidence="2">Uncharacterized protein</fullName>
    </submittedName>
</protein>
<keyword evidence="3" id="KW-1185">Reference proteome</keyword>
<comment type="caution">
    <text evidence="2">The sequence shown here is derived from an EMBL/GenBank/DDBJ whole genome shotgun (WGS) entry which is preliminary data.</text>
</comment>
<gene>
    <name evidence="2" type="ORF">BMF94_5005</name>
</gene>
<dbReference type="AlphaFoldDB" id="A0A2S5B5G5"/>
<feature type="region of interest" description="Disordered" evidence="1">
    <location>
        <begin position="132"/>
        <end position="152"/>
    </location>
</feature>
<reference evidence="2 3" key="1">
    <citation type="journal article" date="2018" name="Front. Microbiol.">
        <title>Prospects for Fungal Bioremediation of Acidic Radioactive Waste Sites: Characterization and Genome Sequence of Rhodotorula taiwanensis MD1149.</title>
        <authorList>
            <person name="Tkavc R."/>
            <person name="Matrosova V.Y."/>
            <person name="Grichenko O.E."/>
            <person name="Gostincar C."/>
            <person name="Volpe R.P."/>
            <person name="Klimenkova P."/>
            <person name="Gaidamakova E.K."/>
            <person name="Zhou C.E."/>
            <person name="Stewart B.J."/>
            <person name="Lyman M.G."/>
            <person name="Malfatti S.A."/>
            <person name="Rubinfeld B."/>
            <person name="Courtot M."/>
            <person name="Singh J."/>
            <person name="Dalgard C.L."/>
            <person name="Hamilton T."/>
            <person name="Frey K.G."/>
            <person name="Gunde-Cimerman N."/>
            <person name="Dugan L."/>
            <person name="Daly M.J."/>
        </authorList>
    </citation>
    <scope>NUCLEOTIDE SEQUENCE [LARGE SCALE GENOMIC DNA]</scope>
    <source>
        <strain evidence="2 3">MD1149</strain>
    </source>
</reference>
<dbReference type="OrthoDB" id="2528951at2759"/>
<organism evidence="2 3">
    <name type="scientific">Rhodotorula taiwanensis</name>
    <dbReference type="NCBI Taxonomy" id="741276"/>
    <lineage>
        <taxon>Eukaryota</taxon>
        <taxon>Fungi</taxon>
        <taxon>Dikarya</taxon>
        <taxon>Basidiomycota</taxon>
        <taxon>Pucciniomycotina</taxon>
        <taxon>Microbotryomycetes</taxon>
        <taxon>Sporidiobolales</taxon>
        <taxon>Sporidiobolaceae</taxon>
        <taxon>Rhodotorula</taxon>
    </lineage>
</organism>
<feature type="region of interest" description="Disordered" evidence="1">
    <location>
        <begin position="1"/>
        <end position="33"/>
    </location>
</feature>
<evidence type="ECO:0000256" key="1">
    <source>
        <dbReference type="SAM" id="MobiDB-lite"/>
    </source>
</evidence>
<feature type="region of interest" description="Disordered" evidence="1">
    <location>
        <begin position="200"/>
        <end position="239"/>
    </location>
</feature>
<feature type="region of interest" description="Disordered" evidence="1">
    <location>
        <begin position="452"/>
        <end position="504"/>
    </location>
</feature>
<dbReference type="Proteomes" id="UP000237144">
    <property type="component" value="Unassembled WGS sequence"/>
</dbReference>